<dbReference type="PANTHER" id="PTHR43133">
    <property type="entry name" value="RNA POLYMERASE ECF-TYPE SIGMA FACTO"/>
    <property type="match status" value="1"/>
</dbReference>
<feature type="region of interest" description="Disordered" evidence="5">
    <location>
        <begin position="1"/>
        <end position="30"/>
    </location>
</feature>
<evidence type="ECO:0000256" key="1">
    <source>
        <dbReference type="ARBA" id="ARBA00010641"/>
    </source>
</evidence>
<dbReference type="STRING" id="320771.Cflav_PD0456"/>
<comment type="caution">
    <text evidence="8">The sequence shown here is derived from an EMBL/GenBank/DDBJ whole genome shotgun (WGS) entry which is preliminary data.</text>
</comment>
<dbReference type="Pfam" id="PF08281">
    <property type="entry name" value="Sigma70_r4_2"/>
    <property type="match status" value="1"/>
</dbReference>
<protein>
    <submittedName>
        <fullName evidence="8">RNA polymerase, sigma-24 subunit, ECF subfamily</fullName>
    </submittedName>
</protein>
<dbReference type="InterPro" id="IPR036388">
    <property type="entry name" value="WH-like_DNA-bd_sf"/>
</dbReference>
<evidence type="ECO:0000256" key="2">
    <source>
        <dbReference type="ARBA" id="ARBA00023015"/>
    </source>
</evidence>
<dbReference type="InterPro" id="IPR013324">
    <property type="entry name" value="RNA_pol_sigma_r3/r4-like"/>
</dbReference>
<dbReference type="CDD" id="cd06171">
    <property type="entry name" value="Sigma70_r4"/>
    <property type="match status" value="1"/>
</dbReference>
<comment type="similarity">
    <text evidence="1">Belongs to the sigma-70 factor family. ECF subfamily.</text>
</comment>
<evidence type="ECO:0000259" key="6">
    <source>
        <dbReference type="Pfam" id="PF04542"/>
    </source>
</evidence>
<name>B9XS45_PEDPL</name>
<gene>
    <name evidence="8" type="ORF">Cflav_PD0456</name>
</gene>
<dbReference type="SUPFAM" id="SSF88659">
    <property type="entry name" value="Sigma3 and sigma4 domains of RNA polymerase sigma factors"/>
    <property type="match status" value="1"/>
</dbReference>
<feature type="domain" description="RNA polymerase sigma factor 70 region 4 type 2" evidence="7">
    <location>
        <begin position="155"/>
        <end position="207"/>
    </location>
</feature>
<dbReference type="InterPro" id="IPR007627">
    <property type="entry name" value="RNA_pol_sigma70_r2"/>
</dbReference>
<dbReference type="RefSeq" id="WP_007418628.1">
    <property type="nucleotide sequence ID" value="NZ_ABOX02000073.1"/>
</dbReference>
<feature type="domain" description="RNA polymerase sigma-70 region 2" evidence="6">
    <location>
        <begin position="49"/>
        <end position="115"/>
    </location>
</feature>
<dbReference type="InterPro" id="IPR039425">
    <property type="entry name" value="RNA_pol_sigma-70-like"/>
</dbReference>
<evidence type="ECO:0000256" key="5">
    <source>
        <dbReference type="SAM" id="MobiDB-lite"/>
    </source>
</evidence>
<dbReference type="Gene3D" id="1.10.10.10">
    <property type="entry name" value="Winged helix-like DNA-binding domain superfamily/Winged helix DNA-binding domain"/>
    <property type="match status" value="1"/>
</dbReference>
<dbReference type="GO" id="GO:0006352">
    <property type="term" value="P:DNA-templated transcription initiation"/>
    <property type="evidence" value="ECO:0007669"/>
    <property type="project" value="InterPro"/>
</dbReference>
<dbReference type="EMBL" id="ABOX02000073">
    <property type="protein sequence ID" value="EEF57341.1"/>
    <property type="molecule type" value="Genomic_DNA"/>
</dbReference>
<dbReference type="GO" id="GO:0016987">
    <property type="term" value="F:sigma factor activity"/>
    <property type="evidence" value="ECO:0007669"/>
    <property type="project" value="UniProtKB-KW"/>
</dbReference>
<dbReference type="InterPro" id="IPR013249">
    <property type="entry name" value="RNA_pol_sigma70_r4_t2"/>
</dbReference>
<keyword evidence="2" id="KW-0805">Transcription regulation</keyword>
<dbReference type="Proteomes" id="UP000003688">
    <property type="component" value="Unassembled WGS sequence"/>
</dbReference>
<dbReference type="Gene3D" id="1.10.1740.10">
    <property type="match status" value="1"/>
</dbReference>
<proteinExistence type="inferred from homology"/>
<dbReference type="AlphaFoldDB" id="B9XS45"/>
<dbReference type="Pfam" id="PF04542">
    <property type="entry name" value="Sigma70_r2"/>
    <property type="match status" value="1"/>
</dbReference>
<dbReference type="NCBIfam" id="TIGR02937">
    <property type="entry name" value="sigma70-ECF"/>
    <property type="match status" value="1"/>
</dbReference>
<sequence>MIDPASGKAPGDSQPSESSGSSSEKAPLTDEMQLVERARNGDMAAYDDLVRRYQERIYATVYHMTSNHEDANDLAQESFIKAFQALKSFKGGSSFYTWIYRIAVNKTINFLKQRKNRAQMSLNDLDFNAEHDPDLVALISDKTPRRDIGLSELQEKLNAALLKLSEHHRLVVTLHDVQGLSHEEIAKIMDCNIGTVRSRLFYARQQLQAYLSDYLK</sequence>
<evidence type="ECO:0000256" key="3">
    <source>
        <dbReference type="ARBA" id="ARBA00023082"/>
    </source>
</evidence>
<dbReference type="InterPro" id="IPR013325">
    <property type="entry name" value="RNA_pol_sigma_r2"/>
</dbReference>
<keyword evidence="9" id="KW-1185">Reference proteome</keyword>
<dbReference type="InterPro" id="IPR014284">
    <property type="entry name" value="RNA_pol_sigma-70_dom"/>
</dbReference>
<keyword evidence="3" id="KW-0731">Sigma factor</keyword>
<evidence type="ECO:0000259" key="7">
    <source>
        <dbReference type="Pfam" id="PF08281"/>
    </source>
</evidence>
<organism evidence="8 9">
    <name type="scientific">Pedosphaera parvula (strain Ellin514)</name>
    <dbReference type="NCBI Taxonomy" id="320771"/>
    <lineage>
        <taxon>Bacteria</taxon>
        <taxon>Pseudomonadati</taxon>
        <taxon>Verrucomicrobiota</taxon>
        <taxon>Pedosphaerae</taxon>
        <taxon>Pedosphaerales</taxon>
        <taxon>Pedosphaeraceae</taxon>
        <taxon>Pedosphaera</taxon>
    </lineage>
</organism>
<feature type="compositionally biased region" description="Low complexity" evidence="5">
    <location>
        <begin position="10"/>
        <end position="24"/>
    </location>
</feature>
<dbReference type="PANTHER" id="PTHR43133:SF51">
    <property type="entry name" value="RNA POLYMERASE SIGMA FACTOR"/>
    <property type="match status" value="1"/>
</dbReference>
<keyword evidence="4" id="KW-0804">Transcription</keyword>
<evidence type="ECO:0000256" key="4">
    <source>
        <dbReference type="ARBA" id="ARBA00023163"/>
    </source>
</evidence>
<dbReference type="GO" id="GO:0003677">
    <property type="term" value="F:DNA binding"/>
    <property type="evidence" value="ECO:0007669"/>
    <property type="project" value="InterPro"/>
</dbReference>
<reference evidence="8 9" key="1">
    <citation type="journal article" date="2011" name="J. Bacteriol.">
        <title>Genome sequence of 'Pedosphaera parvula' Ellin514, an aerobic Verrucomicrobial isolate from pasture soil.</title>
        <authorList>
            <person name="Kant R."/>
            <person name="van Passel M.W."/>
            <person name="Sangwan P."/>
            <person name="Palva A."/>
            <person name="Lucas S."/>
            <person name="Copeland A."/>
            <person name="Lapidus A."/>
            <person name="Glavina Del Rio T."/>
            <person name="Dalin E."/>
            <person name="Tice H."/>
            <person name="Bruce D."/>
            <person name="Goodwin L."/>
            <person name="Pitluck S."/>
            <person name="Chertkov O."/>
            <person name="Larimer F.W."/>
            <person name="Land M.L."/>
            <person name="Hauser L."/>
            <person name="Brettin T.S."/>
            <person name="Detter J.C."/>
            <person name="Han S."/>
            <person name="de Vos W.M."/>
            <person name="Janssen P.H."/>
            <person name="Smidt H."/>
        </authorList>
    </citation>
    <scope>NUCLEOTIDE SEQUENCE [LARGE SCALE GENOMIC DNA]</scope>
    <source>
        <strain evidence="8 9">Ellin514</strain>
    </source>
</reference>
<evidence type="ECO:0000313" key="8">
    <source>
        <dbReference type="EMBL" id="EEF57341.1"/>
    </source>
</evidence>
<dbReference type="SUPFAM" id="SSF88946">
    <property type="entry name" value="Sigma2 domain of RNA polymerase sigma factors"/>
    <property type="match status" value="1"/>
</dbReference>
<accession>B9XS45</accession>
<evidence type="ECO:0000313" key="9">
    <source>
        <dbReference type="Proteomes" id="UP000003688"/>
    </source>
</evidence>